<dbReference type="Proteomes" id="UP001525961">
    <property type="component" value="Unassembled WGS sequence"/>
</dbReference>
<keyword evidence="4" id="KW-1185">Reference proteome</keyword>
<dbReference type="EMBL" id="JAMXFA010000026">
    <property type="protein sequence ID" value="MCT7979654.1"/>
    <property type="molecule type" value="Genomic_DNA"/>
</dbReference>
<keyword evidence="1" id="KW-0472">Membrane</keyword>
<sequence>MEKVIVLKIICGNFDSGFSVGLQVWHDCGGFPSVDKSGYLPPHLHLEGYYFNWQTRFCRLNSPNRGEELDWGFEDDLPEQVGGDDDLEACRKFAKLLEQNMKTWLLHTVDAGWQQIREKVVEELAENKGHVRIMIQADPQLWKMPWLEWDVFDNIKYPEVGIGFSPLEYQKPKPIARSDKQGAVVRILAVFGNNENIDLEPDKQAIAQLPDVELEPLNQPSAAEVIQKLRDKRGWDIFFFAGHSQTKGNEGIIYINERESLEIGQFKEALKEAIRQGLQLAIFNSCDGLGLAQKLAALQLPVAIVMKEPVPDQVAQCFLKEFLKEYAAGAYLYTAVRRSQKCLEEFLDFPGCTGLPIICQNPAEVPPTWEELRGRKPKNFSISEPIEVSNSGSIFSDREQPAPDQLTRSPVRRHQIGWRKLGRSLAVSFAIALFVLSAQWQGKLQSWELQAFDHLMRRLPVEDIDRRLLIVGADETDLSLYGNPLPDAILTEVLEKINRYNPAAIGLNIIRDQPVENKNYSGGHDTLINHINASKNIALVCFIGNSLDNSTAPLPGLLEGNQQVGFLDVFDDRDFAPHNRLRRYLLYRSDNPVPEPTKCHTPYSLVWHLVERYLTAHHSIDLSLFHSDSKFNPVRIQTLANRSGGYQNLREYAKGNQILIRYRHTPDPNQIAHQITVRDLLEERHPFKPSRIEGKVVLIGVTAPTVQRSFSTPYGKINGLNIHAHVVSQILSSVEGELKGENKRPSIWWWPQWVNALWVLLWSSLGGMLVWLFPQPLQRWIALSGAILILYGICLWALTQGGWIPLIPPLLTLLTPTFCLTFYTFFKLKSFD</sequence>
<protein>
    <submittedName>
        <fullName evidence="3">CHASE2 domain-containing protein</fullName>
    </submittedName>
</protein>
<dbReference type="InterPro" id="IPR007890">
    <property type="entry name" value="CHASE2"/>
</dbReference>
<reference evidence="3 4" key="1">
    <citation type="journal article" date="2022" name="Front. Microbiol.">
        <title>High genomic differentiation and limited gene flow indicate recent cryptic speciation within the genus Laspinema (cyanobacteria).</title>
        <authorList>
            <person name="Stanojkovic A."/>
            <person name="Skoupy S."/>
            <person name="Skaloud P."/>
            <person name="Dvorak P."/>
        </authorList>
    </citation>
    <scope>NUCLEOTIDE SEQUENCE [LARGE SCALE GENOMIC DNA]</scope>
    <source>
        <strain evidence="3 4">D3b</strain>
    </source>
</reference>
<evidence type="ECO:0000259" key="2">
    <source>
        <dbReference type="SMART" id="SM01080"/>
    </source>
</evidence>
<feature type="transmembrane region" description="Helical" evidence="1">
    <location>
        <begin position="780"/>
        <end position="798"/>
    </location>
</feature>
<dbReference type="RefSeq" id="WP_261236346.1">
    <property type="nucleotide sequence ID" value="NZ_JAMXFA010000026.1"/>
</dbReference>
<comment type="caution">
    <text evidence="3">The sequence shown here is derived from an EMBL/GenBank/DDBJ whole genome shotgun (WGS) entry which is preliminary data.</text>
</comment>
<accession>A0ABT2NAD2</accession>
<feature type="transmembrane region" description="Helical" evidence="1">
    <location>
        <begin position="753"/>
        <end position="773"/>
    </location>
</feature>
<keyword evidence="1" id="KW-0812">Transmembrane</keyword>
<gene>
    <name evidence="3" type="ORF">NG792_18210</name>
</gene>
<organism evidence="3 4">
    <name type="scientific">Laspinema olomoucense D3b</name>
    <dbReference type="NCBI Taxonomy" id="2953688"/>
    <lineage>
        <taxon>Bacteria</taxon>
        <taxon>Bacillati</taxon>
        <taxon>Cyanobacteriota</taxon>
        <taxon>Cyanophyceae</taxon>
        <taxon>Oscillatoriophycideae</taxon>
        <taxon>Oscillatoriales</taxon>
        <taxon>Laspinemataceae</taxon>
        <taxon>Laspinema</taxon>
        <taxon>Laspinema olomoucense</taxon>
    </lineage>
</organism>
<evidence type="ECO:0000256" key="1">
    <source>
        <dbReference type="SAM" id="Phobius"/>
    </source>
</evidence>
<evidence type="ECO:0000313" key="3">
    <source>
        <dbReference type="EMBL" id="MCT7979654.1"/>
    </source>
</evidence>
<dbReference type="Pfam" id="PF05226">
    <property type="entry name" value="CHASE2"/>
    <property type="match status" value="1"/>
</dbReference>
<keyword evidence="1" id="KW-1133">Transmembrane helix</keyword>
<dbReference type="InterPro" id="IPR024983">
    <property type="entry name" value="CHAT_dom"/>
</dbReference>
<proteinExistence type="predicted"/>
<feature type="transmembrane region" description="Helical" evidence="1">
    <location>
        <begin position="804"/>
        <end position="826"/>
    </location>
</feature>
<feature type="domain" description="CHASE2" evidence="2">
    <location>
        <begin position="444"/>
        <end position="769"/>
    </location>
</feature>
<evidence type="ECO:0000313" key="4">
    <source>
        <dbReference type="Proteomes" id="UP001525961"/>
    </source>
</evidence>
<name>A0ABT2NAD2_9CYAN</name>
<dbReference type="SMART" id="SM01080">
    <property type="entry name" value="CHASE2"/>
    <property type="match status" value="1"/>
</dbReference>
<dbReference type="Pfam" id="PF12770">
    <property type="entry name" value="CHAT"/>
    <property type="match status" value="1"/>
</dbReference>